<comment type="caution">
    <text evidence="2">The sequence shown here is derived from an EMBL/GenBank/DDBJ whole genome shotgun (WGS) entry which is preliminary data.</text>
</comment>
<proteinExistence type="predicted"/>
<keyword evidence="3" id="KW-1185">Reference proteome</keyword>
<evidence type="ECO:0000313" key="2">
    <source>
        <dbReference type="EMBL" id="RAI58767.1"/>
    </source>
</evidence>
<accession>A0A327M8G2</accession>
<evidence type="ECO:0000259" key="1">
    <source>
        <dbReference type="Pfam" id="PF08885"/>
    </source>
</evidence>
<dbReference type="InterPro" id="IPR014982">
    <property type="entry name" value="GSCFA"/>
</dbReference>
<dbReference type="Pfam" id="PF08885">
    <property type="entry name" value="GSCFA"/>
    <property type="match status" value="1"/>
</dbReference>
<dbReference type="AlphaFoldDB" id="A0A327M8G2"/>
<sequence>MAGRSGVIAGMTILGSFGRQETLTHTPKGEIAKSIGSSFFRGENCNFNPYLKDHHSPDFLERFLLRGWMPDEPSIDRDTRITAFGSCFAENITNHLRGIGYTTSKDRAPDIYLSSMGEGLVNVHSLLGQLEWALEGVEPPDGLWHGYKAEQYGATETVRTRTRSALLDTQFFIITLGLSEVWYDEQTGGVFWRAVPVEHYDPGRHRFRVCSMAETKAALLRIHELVRRHVPDAKLLFTLSPVPLAATFRPVGCISANSASKAILRAALDEMLREAGPCLNRDLFYWPSYEIITDLFFSRYEQDGRHPHRPIIQFIMRLFEAVHCRSGTSLREMTELYQQTRKANAELALR</sequence>
<organism evidence="2 3">
    <name type="scientific">Roseicella frigidaeris</name>
    <dbReference type="NCBI Taxonomy" id="2230885"/>
    <lineage>
        <taxon>Bacteria</taxon>
        <taxon>Pseudomonadati</taxon>
        <taxon>Pseudomonadota</taxon>
        <taxon>Alphaproteobacteria</taxon>
        <taxon>Acetobacterales</taxon>
        <taxon>Roseomonadaceae</taxon>
        <taxon>Roseicella</taxon>
    </lineage>
</organism>
<dbReference type="EMBL" id="QLIX01000007">
    <property type="protein sequence ID" value="RAI58767.1"/>
    <property type="molecule type" value="Genomic_DNA"/>
</dbReference>
<protein>
    <recommendedName>
        <fullName evidence="1">GSCFA domain-containing protein</fullName>
    </recommendedName>
</protein>
<dbReference type="OrthoDB" id="369216at2"/>
<feature type="domain" description="GSCFA" evidence="1">
    <location>
        <begin position="80"/>
        <end position="319"/>
    </location>
</feature>
<evidence type="ECO:0000313" key="3">
    <source>
        <dbReference type="Proteomes" id="UP000249065"/>
    </source>
</evidence>
<name>A0A327M8G2_9PROT</name>
<dbReference type="Proteomes" id="UP000249065">
    <property type="component" value="Unassembled WGS sequence"/>
</dbReference>
<gene>
    <name evidence="2" type="ORF">DOO78_11845</name>
</gene>
<reference evidence="3" key="1">
    <citation type="submission" date="2018-06" db="EMBL/GenBank/DDBJ databases">
        <authorList>
            <person name="Khan S.A."/>
        </authorList>
    </citation>
    <scope>NUCLEOTIDE SEQUENCE [LARGE SCALE GENOMIC DNA]</scope>
    <source>
        <strain evidence="3">DB-1506</strain>
    </source>
</reference>